<dbReference type="EMBL" id="CP011266">
    <property type="protein sequence ID" value="ALT68452.1"/>
    <property type="molecule type" value="Genomic_DNA"/>
</dbReference>
<dbReference type="PATRIC" id="fig|230361.4.peg.679"/>
<protein>
    <submittedName>
        <fullName evidence="7">Radical SAM domain-containing protein</fullName>
    </submittedName>
</protein>
<keyword evidence="5" id="KW-0411">Iron-sulfur</keyword>
<dbReference type="InterPro" id="IPR058240">
    <property type="entry name" value="rSAM_sf"/>
</dbReference>
<evidence type="ECO:0000313" key="8">
    <source>
        <dbReference type="Proteomes" id="UP000067738"/>
    </source>
</evidence>
<evidence type="ECO:0000313" key="7">
    <source>
        <dbReference type="EMBL" id="ALT68452.1"/>
    </source>
</evidence>
<dbReference type="PANTHER" id="PTHR43409:SF4">
    <property type="entry name" value="RADICAL SAM SUPERFAMILY PROTEIN"/>
    <property type="match status" value="1"/>
</dbReference>
<name>A0A0U3CVS7_9EURY</name>
<dbReference type="PROSITE" id="PS51918">
    <property type="entry name" value="RADICAL_SAM"/>
    <property type="match status" value="1"/>
</dbReference>
<dbReference type="AlphaFoldDB" id="A0A0U3CVS7"/>
<gene>
    <name evidence="7" type="ORF">sm9_0655</name>
</gene>
<dbReference type="GO" id="GO:0051536">
    <property type="term" value="F:iron-sulfur cluster binding"/>
    <property type="evidence" value="ECO:0007669"/>
    <property type="project" value="UniProtKB-KW"/>
</dbReference>
<dbReference type="InterPro" id="IPR051198">
    <property type="entry name" value="BchE-like"/>
</dbReference>
<dbReference type="InterPro" id="IPR006638">
    <property type="entry name" value="Elp3/MiaA/NifB-like_rSAM"/>
</dbReference>
<dbReference type="SFLD" id="SFLDS00029">
    <property type="entry name" value="Radical_SAM"/>
    <property type="match status" value="1"/>
</dbReference>
<dbReference type="PANTHER" id="PTHR43409">
    <property type="entry name" value="ANAEROBIC MAGNESIUM-PROTOPORPHYRIN IX MONOMETHYL ESTER CYCLASE-RELATED"/>
    <property type="match status" value="1"/>
</dbReference>
<evidence type="ECO:0000256" key="1">
    <source>
        <dbReference type="ARBA" id="ARBA00001966"/>
    </source>
</evidence>
<dbReference type="GeneID" id="26735630"/>
<dbReference type="Proteomes" id="UP000067738">
    <property type="component" value="Chromosome"/>
</dbReference>
<reference evidence="7 8" key="1">
    <citation type="submission" date="2015-04" db="EMBL/GenBank/DDBJ databases">
        <title>The complete genome sequence of the rumen methanogen Methanobrevibacter millerae SM9.</title>
        <authorList>
            <person name="Leahy S.C."/>
            <person name="Kelly W.J."/>
            <person name="Pacheco D.M."/>
            <person name="Li D."/>
            <person name="Altermann E."/>
            <person name="Attwood G.T."/>
        </authorList>
    </citation>
    <scope>NUCLEOTIDE SEQUENCE [LARGE SCALE GENOMIC DNA]</scope>
    <source>
        <strain evidence="7 8">SM9</strain>
    </source>
</reference>
<evidence type="ECO:0000256" key="5">
    <source>
        <dbReference type="ARBA" id="ARBA00023014"/>
    </source>
</evidence>
<keyword evidence="8" id="KW-1185">Reference proteome</keyword>
<feature type="domain" description="Radical SAM core" evidence="6">
    <location>
        <begin position="11"/>
        <end position="241"/>
    </location>
</feature>
<organism evidence="7 8">
    <name type="scientific">Methanobrevibacter millerae</name>
    <dbReference type="NCBI Taxonomy" id="230361"/>
    <lineage>
        <taxon>Archaea</taxon>
        <taxon>Methanobacteriati</taxon>
        <taxon>Methanobacteriota</taxon>
        <taxon>Methanomada group</taxon>
        <taxon>Methanobacteria</taxon>
        <taxon>Methanobacteriales</taxon>
        <taxon>Methanobacteriaceae</taxon>
        <taxon>Methanobrevibacter</taxon>
    </lineage>
</organism>
<dbReference type="SMART" id="SM00729">
    <property type="entry name" value="Elp3"/>
    <property type="match status" value="1"/>
</dbReference>
<keyword evidence="4" id="KW-0408">Iron</keyword>
<evidence type="ECO:0000256" key="2">
    <source>
        <dbReference type="ARBA" id="ARBA00022691"/>
    </source>
</evidence>
<sequence length="292" mass="33286">MHYTGTVYRNPYEPPSPLLEITQGCSHNKCKFCNMYSAVKFKPSPIEWIEEDLAEIASMYPNTHRLQLLSADPFVLSFEQLDEICDLVHNYLSDIEIMTMAARVDNIKDKTVEELEILKSKGIVELNLGAESGDDWTLKRVNKGYESKDILKQCSKLDEAGIDYWLTFLNGLAGKEHSKDHAINSAKIFSQCNPTVVGTGGLVLFEGTGLLAQYRQGKFNPLSEKGLMEELKLFIENLDFDGRFITHHTFSMNLNNSNFKENKQRILDSLQHGIDNLDMDRLTQIRNNKRSL</sequence>
<keyword evidence="3" id="KW-0479">Metal-binding</keyword>
<dbReference type="InterPro" id="IPR023404">
    <property type="entry name" value="rSAM_horseshoe"/>
</dbReference>
<dbReference type="InterPro" id="IPR007197">
    <property type="entry name" value="rSAM"/>
</dbReference>
<dbReference type="KEGG" id="mmil:sm9_0655"/>
<dbReference type="SFLD" id="SFLDG01082">
    <property type="entry name" value="B12-binding_domain_containing"/>
    <property type="match status" value="1"/>
</dbReference>
<dbReference type="GO" id="GO:0046872">
    <property type="term" value="F:metal ion binding"/>
    <property type="evidence" value="ECO:0007669"/>
    <property type="project" value="UniProtKB-KW"/>
</dbReference>
<evidence type="ECO:0000256" key="4">
    <source>
        <dbReference type="ARBA" id="ARBA00023004"/>
    </source>
</evidence>
<dbReference type="CDD" id="cd01335">
    <property type="entry name" value="Radical_SAM"/>
    <property type="match status" value="1"/>
</dbReference>
<accession>A0A0U3CVS7</accession>
<dbReference type="Gene3D" id="3.80.30.20">
    <property type="entry name" value="tm_1862 like domain"/>
    <property type="match status" value="1"/>
</dbReference>
<dbReference type="OrthoDB" id="2305at2157"/>
<evidence type="ECO:0000259" key="6">
    <source>
        <dbReference type="PROSITE" id="PS51918"/>
    </source>
</evidence>
<dbReference type="SFLD" id="SFLDG01095">
    <property type="entry name" value="Uncharacterised_Radical_SAM_Su"/>
    <property type="match status" value="1"/>
</dbReference>
<dbReference type="SUPFAM" id="SSF102114">
    <property type="entry name" value="Radical SAM enzymes"/>
    <property type="match status" value="1"/>
</dbReference>
<dbReference type="GO" id="GO:0003824">
    <property type="term" value="F:catalytic activity"/>
    <property type="evidence" value="ECO:0007669"/>
    <property type="project" value="InterPro"/>
</dbReference>
<proteinExistence type="predicted"/>
<dbReference type="Pfam" id="PF04055">
    <property type="entry name" value="Radical_SAM"/>
    <property type="match status" value="1"/>
</dbReference>
<comment type="cofactor">
    <cofactor evidence="1">
        <name>[4Fe-4S] cluster</name>
        <dbReference type="ChEBI" id="CHEBI:49883"/>
    </cofactor>
</comment>
<dbReference type="RefSeq" id="WP_058738775.1">
    <property type="nucleotide sequence ID" value="NZ_CP011266.1"/>
</dbReference>
<evidence type="ECO:0000256" key="3">
    <source>
        <dbReference type="ARBA" id="ARBA00022723"/>
    </source>
</evidence>
<keyword evidence="2" id="KW-0949">S-adenosyl-L-methionine</keyword>